<evidence type="ECO:0000313" key="2">
    <source>
        <dbReference type="Proteomes" id="UP000836387"/>
    </source>
</evidence>
<reference evidence="1" key="2">
    <citation type="submission" date="2021-10" db="EMBL/GenBank/DDBJ databases">
        <authorList>
            <person name="Piombo E."/>
        </authorList>
    </citation>
    <scope>NUCLEOTIDE SEQUENCE</scope>
</reference>
<proteinExistence type="predicted"/>
<comment type="caution">
    <text evidence="1">The sequence shown here is derived from an EMBL/GenBank/DDBJ whole genome shotgun (WGS) entry which is preliminary data.</text>
</comment>
<evidence type="ECO:0000313" key="1">
    <source>
        <dbReference type="EMBL" id="CAG9955928.1"/>
    </source>
</evidence>
<name>A0ACA9UUB7_BIOOC</name>
<sequence length="401" mass="46058">MDEATNLDWLGDNFEIDFRTPELPFDSPAANPRPSPIATQEAGRTEPPSGEHDLPLLRLSGWERDKQYDKANPECIHYDFKWKVSQRDNIRARQIFADSDPDVVLAPSDVWQVDLKARLEGLLDDKGKFPGSNYTCDETNITISIERSRQRGLTKRFNKLEIDWNMVDNHLEGLSNLFSKGRKITFFMEFIYKEVATETAAKGKKKSKSATDSQKAQRAADAGLWTRVYKNYRCRGKHCKQGPHCWPDNQGNHHRMLPTHLEDIYKHIKAGMKDGENEDEVEVNIEIPPKILQDIMDNSRKRKADSSIDCRLPKSITSIHCGHSSEEDIVGDRKDNLEEYCNWTLSQVTSDRWRRGLEAANQFAMDQFLELNSILQHQNFTIQLMVKGGIKPGIALQEREV</sequence>
<dbReference type="EMBL" id="CADEHS020000642">
    <property type="protein sequence ID" value="CAG9955928.1"/>
    <property type="molecule type" value="Genomic_DNA"/>
</dbReference>
<reference evidence="1" key="1">
    <citation type="submission" date="2020-04" db="EMBL/GenBank/DDBJ databases">
        <authorList>
            <person name="Broberg M."/>
        </authorList>
    </citation>
    <scope>NUCLEOTIDE SEQUENCE</scope>
</reference>
<keyword evidence="2" id="KW-1185">Reference proteome</keyword>
<protein>
    <submittedName>
        <fullName evidence="1">Uncharacterized protein</fullName>
    </submittedName>
</protein>
<organism evidence="1 2">
    <name type="scientific">Clonostachys rosea f. rosea IK726</name>
    <dbReference type="NCBI Taxonomy" id="1349383"/>
    <lineage>
        <taxon>Eukaryota</taxon>
        <taxon>Fungi</taxon>
        <taxon>Dikarya</taxon>
        <taxon>Ascomycota</taxon>
        <taxon>Pezizomycotina</taxon>
        <taxon>Sordariomycetes</taxon>
        <taxon>Hypocreomycetidae</taxon>
        <taxon>Hypocreales</taxon>
        <taxon>Bionectriaceae</taxon>
        <taxon>Clonostachys</taxon>
    </lineage>
</organism>
<dbReference type="Proteomes" id="UP000836387">
    <property type="component" value="Unassembled WGS sequence"/>
</dbReference>
<accession>A0ACA9UUB7</accession>
<gene>
    <name evidence="1" type="ORF">CRV2_00017600</name>
</gene>